<feature type="domain" description="DUF5641" evidence="1">
    <location>
        <begin position="50"/>
        <end position="149"/>
    </location>
</feature>
<name>A0A3P7KSN3_ONCOC</name>
<dbReference type="OrthoDB" id="5870116at2759"/>
<dbReference type="EMBL" id="UYRW01013023">
    <property type="protein sequence ID" value="VDN00448.1"/>
    <property type="molecule type" value="Genomic_DNA"/>
</dbReference>
<evidence type="ECO:0000313" key="3">
    <source>
        <dbReference type="Proteomes" id="UP000271087"/>
    </source>
</evidence>
<reference evidence="2 3" key="1">
    <citation type="submission" date="2018-08" db="EMBL/GenBank/DDBJ databases">
        <authorList>
            <person name="Laetsch R D."/>
            <person name="Stevens L."/>
            <person name="Kumar S."/>
            <person name="Blaxter L. M."/>
        </authorList>
    </citation>
    <scope>NUCLEOTIDE SEQUENCE [LARGE SCALE GENOMIC DNA]</scope>
</reference>
<organism evidence="2 3">
    <name type="scientific">Onchocerca ochengi</name>
    <name type="common">Filarial nematode worm</name>
    <dbReference type="NCBI Taxonomy" id="42157"/>
    <lineage>
        <taxon>Eukaryota</taxon>
        <taxon>Metazoa</taxon>
        <taxon>Ecdysozoa</taxon>
        <taxon>Nematoda</taxon>
        <taxon>Chromadorea</taxon>
        <taxon>Rhabditida</taxon>
        <taxon>Spirurina</taxon>
        <taxon>Spiruromorpha</taxon>
        <taxon>Filarioidea</taxon>
        <taxon>Onchocercidae</taxon>
        <taxon>Onchocerca</taxon>
    </lineage>
</organism>
<keyword evidence="3" id="KW-1185">Reference proteome</keyword>
<dbReference type="InterPro" id="IPR040676">
    <property type="entry name" value="DUF5641"/>
</dbReference>
<proteinExistence type="predicted"/>
<dbReference type="Proteomes" id="UP000271087">
    <property type="component" value="Unassembled WGS sequence"/>
</dbReference>
<dbReference type="AlphaFoldDB" id="A0A3P7KSN3"/>
<protein>
    <recommendedName>
        <fullName evidence="1">DUF5641 domain-containing protein</fullName>
    </recommendedName>
</protein>
<evidence type="ECO:0000313" key="2">
    <source>
        <dbReference type="EMBL" id="VDN00448.1"/>
    </source>
</evidence>
<feature type="non-terminal residue" evidence="2">
    <location>
        <position position="1"/>
    </location>
</feature>
<accession>A0A3P7KSN3</accession>
<gene>
    <name evidence="2" type="ORF">NOO_LOCUS13015</name>
</gene>
<evidence type="ECO:0000259" key="1">
    <source>
        <dbReference type="Pfam" id="PF18701"/>
    </source>
</evidence>
<dbReference type="Pfam" id="PF18701">
    <property type="entry name" value="DUF5641"/>
    <property type="match status" value="1"/>
</dbReference>
<sequence>TYVGFDDYRIIRPIDFISPMASLDIPIKYENEEEEYAPHVLKIKDELVKHWTSTLKTLDVFWKLWRQDYLASIRERLQKEIRSPRITEERLPQINEIVLLVEPNVPRGIWNLARIIKLNKVRDGRTRSATIQLPNGKQLDRSITMLCPLEINSVSSNDFSKTKNLLEDDSEEP</sequence>